<dbReference type="InterPro" id="IPR013783">
    <property type="entry name" value="Ig-like_fold"/>
</dbReference>
<dbReference type="InterPro" id="IPR007110">
    <property type="entry name" value="Ig-like_dom"/>
</dbReference>
<dbReference type="Ensembl" id="ENSAMXT00000041288.1">
    <property type="protein sequence ID" value="ENSAMXP00000054685.1"/>
    <property type="gene ID" value="ENSAMXG00000033782.1"/>
</dbReference>
<evidence type="ECO:0000256" key="1">
    <source>
        <dbReference type="ARBA" id="ARBA00023157"/>
    </source>
</evidence>
<dbReference type="FunFam" id="2.60.40.10:FF:000283">
    <property type="entry name" value="Immunoglobulin kappa constant"/>
    <property type="match status" value="1"/>
</dbReference>
<feature type="region of interest" description="Disordered" evidence="3">
    <location>
        <begin position="99"/>
        <end position="119"/>
    </location>
</feature>
<dbReference type="Bgee" id="ENSAMXG00000033782">
    <property type="expression patterns" value="Expressed in mesonephros and 14 other cell types or tissues"/>
</dbReference>
<keyword evidence="6" id="KW-1185">Reference proteome</keyword>
<evidence type="ECO:0000256" key="2">
    <source>
        <dbReference type="ARBA" id="ARBA00023319"/>
    </source>
</evidence>
<evidence type="ECO:0000313" key="6">
    <source>
        <dbReference type="Proteomes" id="UP000018467"/>
    </source>
</evidence>
<name>A0A3B1KKX2_ASTMX</name>
<feature type="domain" description="Ig-like" evidence="4">
    <location>
        <begin position="17"/>
        <end position="112"/>
    </location>
</feature>
<dbReference type="SMART" id="SM00407">
    <property type="entry name" value="IGc1"/>
    <property type="match status" value="1"/>
</dbReference>
<evidence type="ECO:0000256" key="3">
    <source>
        <dbReference type="SAM" id="MobiDB-lite"/>
    </source>
</evidence>
<dbReference type="Pfam" id="PF07654">
    <property type="entry name" value="C1-set"/>
    <property type="match status" value="1"/>
</dbReference>
<keyword evidence="2" id="KW-0393">Immunoglobulin domain</keyword>
<keyword evidence="1" id="KW-1015">Disulfide bond</keyword>
<reference evidence="5" key="4">
    <citation type="submission" date="2025-09" db="UniProtKB">
        <authorList>
            <consortium name="Ensembl"/>
        </authorList>
    </citation>
    <scope>IDENTIFICATION</scope>
</reference>
<feature type="region of interest" description="Disordered" evidence="3">
    <location>
        <begin position="1"/>
        <end position="24"/>
    </location>
</feature>
<organism evidence="5 6">
    <name type="scientific">Astyanax mexicanus</name>
    <name type="common">Blind cave fish</name>
    <name type="synonym">Astyanax fasciatus mexicanus</name>
    <dbReference type="NCBI Taxonomy" id="7994"/>
    <lineage>
        <taxon>Eukaryota</taxon>
        <taxon>Metazoa</taxon>
        <taxon>Chordata</taxon>
        <taxon>Craniata</taxon>
        <taxon>Vertebrata</taxon>
        <taxon>Euteleostomi</taxon>
        <taxon>Actinopterygii</taxon>
        <taxon>Neopterygii</taxon>
        <taxon>Teleostei</taxon>
        <taxon>Ostariophysi</taxon>
        <taxon>Characiformes</taxon>
        <taxon>Characoidei</taxon>
        <taxon>Acestrorhamphidae</taxon>
        <taxon>Acestrorhamphinae</taxon>
        <taxon>Astyanax</taxon>
    </lineage>
</organism>
<dbReference type="InterPro" id="IPR003597">
    <property type="entry name" value="Ig_C1-set"/>
</dbReference>
<protein>
    <recommendedName>
        <fullName evidence="4">Ig-like domain-containing protein</fullName>
    </recommendedName>
</protein>
<dbReference type="Gene3D" id="2.60.40.10">
    <property type="entry name" value="Immunoglobulins"/>
    <property type="match status" value="1"/>
</dbReference>
<reference evidence="5" key="3">
    <citation type="submission" date="2025-08" db="UniProtKB">
        <authorList>
            <consortium name="Ensembl"/>
        </authorList>
    </citation>
    <scope>IDENTIFICATION</scope>
</reference>
<dbReference type="AlphaFoldDB" id="A0A3B1KKX2"/>
<feature type="compositionally biased region" description="Low complexity" evidence="3">
    <location>
        <begin position="15"/>
        <end position="24"/>
    </location>
</feature>
<evidence type="ECO:0000259" key="4">
    <source>
        <dbReference type="PROSITE" id="PS50835"/>
    </source>
</evidence>
<dbReference type="PANTHER" id="PTHR23411">
    <property type="entry name" value="TAPASIN"/>
    <property type="match status" value="1"/>
</dbReference>
<dbReference type="PROSITE" id="PS50835">
    <property type="entry name" value="IG_LIKE"/>
    <property type="match status" value="1"/>
</dbReference>
<reference evidence="6" key="2">
    <citation type="journal article" date="2014" name="Nat. Commun.">
        <title>The cavefish genome reveals candidate genes for eye loss.</title>
        <authorList>
            <person name="McGaugh S.E."/>
            <person name="Gross J.B."/>
            <person name="Aken B."/>
            <person name="Blin M."/>
            <person name="Borowsky R."/>
            <person name="Chalopin D."/>
            <person name="Hinaux H."/>
            <person name="Jeffery W.R."/>
            <person name="Keene A."/>
            <person name="Ma L."/>
            <person name="Minx P."/>
            <person name="Murphy D."/>
            <person name="O'Quin K.E."/>
            <person name="Retaux S."/>
            <person name="Rohner N."/>
            <person name="Searle S.M."/>
            <person name="Stahl B.A."/>
            <person name="Tabin C."/>
            <person name="Volff J.N."/>
            <person name="Yoshizawa M."/>
            <person name="Warren W.C."/>
        </authorList>
    </citation>
    <scope>NUCLEOTIDE SEQUENCE [LARGE SCALE GENOMIC DNA]</scope>
    <source>
        <strain evidence="6">female</strain>
    </source>
</reference>
<dbReference type="STRING" id="7994.ENSAMXP00000054685"/>
<dbReference type="GeneTree" id="ENSGT01030000234589"/>
<dbReference type="SUPFAM" id="SSF48726">
    <property type="entry name" value="Immunoglobulin"/>
    <property type="match status" value="1"/>
</dbReference>
<dbReference type="InterPro" id="IPR036179">
    <property type="entry name" value="Ig-like_dom_sf"/>
</dbReference>
<dbReference type="InParanoid" id="A0A3B1KKX2"/>
<accession>A0A3B1KKX2</accession>
<dbReference type="Proteomes" id="UP000018467">
    <property type="component" value="Unassembled WGS sequence"/>
</dbReference>
<proteinExistence type="predicted"/>
<dbReference type="InterPro" id="IPR050380">
    <property type="entry name" value="Immune_Resp_Modulators"/>
</dbReference>
<sequence length="119" mass="12723">YTFGGGTKLDVGRETPPTLTVLPPSSAELEQGEVTLLCVGSGGFPSDWKLSWKVGGSSRSSGVRHSPALLKKDHGLYSWSSTLTLQQQQWMKNTVTCEATKNSQSVASKPVSADQCSHL</sequence>
<evidence type="ECO:0000313" key="5">
    <source>
        <dbReference type="Ensembl" id="ENSAMXP00000054685.1"/>
    </source>
</evidence>
<reference evidence="6" key="1">
    <citation type="submission" date="2013-03" db="EMBL/GenBank/DDBJ databases">
        <authorList>
            <person name="Jeffery W."/>
            <person name="Warren W."/>
            <person name="Wilson R.K."/>
        </authorList>
    </citation>
    <scope>NUCLEOTIDE SEQUENCE</scope>
    <source>
        <strain evidence="6">female</strain>
    </source>
</reference>